<dbReference type="PANTHER" id="PTHR33293:SF1">
    <property type="entry name" value="INSERTION ELEMENT IS1 1 PROTEIN INSB-RELATED"/>
    <property type="match status" value="1"/>
</dbReference>
<dbReference type="GO" id="GO:0004803">
    <property type="term" value="F:transposase activity"/>
    <property type="evidence" value="ECO:0007669"/>
    <property type="project" value="InterPro"/>
</dbReference>
<evidence type="ECO:0000256" key="1">
    <source>
        <dbReference type="ARBA" id="ARBA00004091"/>
    </source>
</evidence>
<evidence type="ECO:0000256" key="3">
    <source>
        <dbReference type="ARBA" id="ARBA00022578"/>
    </source>
</evidence>
<dbReference type="EMBL" id="VUMH01000003">
    <property type="protein sequence ID" value="MSS27270.1"/>
    <property type="molecule type" value="Genomic_DNA"/>
</dbReference>
<comment type="function">
    <text evidence="1">Absolutely required for transposition of IS1.</text>
</comment>
<keyword evidence="4" id="KW-0233">DNA recombination</keyword>
<evidence type="ECO:0000313" key="6">
    <source>
        <dbReference type="Proteomes" id="UP000477488"/>
    </source>
</evidence>
<gene>
    <name evidence="5" type="ORF">FYJ44_04240</name>
</gene>
<reference evidence="5 6" key="1">
    <citation type="submission" date="2019-09" db="EMBL/GenBank/DDBJ databases">
        <title>In-depth cultivation of the pig gut microbiome towards novel bacterial diversity and tailored functional studies.</title>
        <authorList>
            <person name="Wylensek D."/>
            <person name="Hitch T.C.A."/>
            <person name="Clavel T."/>
        </authorList>
    </citation>
    <scope>NUCLEOTIDE SEQUENCE [LARGE SCALE GENOMIC DNA]</scope>
    <source>
        <strain evidence="5 6">PG-178-WT-4</strain>
    </source>
</reference>
<dbReference type="InterPro" id="IPR005063">
    <property type="entry name" value="Transposase_27"/>
</dbReference>
<dbReference type="GO" id="GO:0006313">
    <property type="term" value="P:DNA transposition"/>
    <property type="evidence" value="ECO:0007669"/>
    <property type="project" value="InterPro"/>
</dbReference>
<protein>
    <submittedName>
        <fullName evidence="5">IS1 family transposase</fullName>
    </submittedName>
</protein>
<dbReference type="GO" id="GO:0003677">
    <property type="term" value="F:DNA binding"/>
    <property type="evidence" value="ECO:0007669"/>
    <property type="project" value="InterPro"/>
</dbReference>
<organism evidence="5 6">
    <name type="scientific">Desulfovibrio porci</name>
    <dbReference type="NCBI Taxonomy" id="2605782"/>
    <lineage>
        <taxon>Bacteria</taxon>
        <taxon>Pseudomonadati</taxon>
        <taxon>Thermodesulfobacteriota</taxon>
        <taxon>Desulfovibrionia</taxon>
        <taxon>Desulfovibrionales</taxon>
        <taxon>Desulfovibrionaceae</taxon>
        <taxon>Desulfovibrio</taxon>
    </lineage>
</organism>
<dbReference type="PANTHER" id="PTHR33293">
    <property type="entry name" value="INSERTION ELEMENT IS1 1 PROTEIN INSB-RELATED"/>
    <property type="match status" value="1"/>
</dbReference>
<dbReference type="AlphaFoldDB" id="A0A6L5XJ72"/>
<comment type="similarity">
    <text evidence="2">Belongs to the transposase 27 family.</text>
</comment>
<sequence length="135" mass="15932">MAFYRKKKNKLWIIKAVDRGTRKTVAWVLGNRDVATFRRLYEKLKHLTNCIFYTVHWVAFSEVLPSERHIVGKAHTITIEQNNSNTRHHLGRFTRRTKVVSKKKSMVDLTLRLWHYVAEGSLFGKYQAQAISIFK</sequence>
<dbReference type="Pfam" id="PF03400">
    <property type="entry name" value="DDE_Tnp_IS1"/>
    <property type="match status" value="1"/>
</dbReference>
<accession>A0A6L5XJ72</accession>
<keyword evidence="3" id="KW-0815">Transposition</keyword>
<proteinExistence type="inferred from homology"/>
<dbReference type="InterPro" id="IPR051354">
    <property type="entry name" value="Transposase_27_IS1"/>
</dbReference>
<evidence type="ECO:0000313" key="5">
    <source>
        <dbReference type="EMBL" id="MSS27270.1"/>
    </source>
</evidence>
<evidence type="ECO:0000256" key="2">
    <source>
        <dbReference type="ARBA" id="ARBA00008841"/>
    </source>
</evidence>
<evidence type="ECO:0000256" key="4">
    <source>
        <dbReference type="ARBA" id="ARBA00023172"/>
    </source>
</evidence>
<keyword evidence="6" id="KW-1185">Reference proteome</keyword>
<comment type="caution">
    <text evidence="5">The sequence shown here is derived from an EMBL/GenBank/DDBJ whole genome shotgun (WGS) entry which is preliminary data.</text>
</comment>
<name>A0A6L5XJ72_9BACT</name>
<dbReference type="Proteomes" id="UP000477488">
    <property type="component" value="Unassembled WGS sequence"/>
</dbReference>